<dbReference type="EMBL" id="QZKI01000129">
    <property type="protein sequence ID" value="RJP65295.1"/>
    <property type="molecule type" value="Genomic_DNA"/>
</dbReference>
<evidence type="ECO:0000313" key="6">
    <source>
        <dbReference type="EMBL" id="RJP65295.1"/>
    </source>
</evidence>
<evidence type="ECO:0000256" key="4">
    <source>
        <dbReference type="PROSITE-ProRule" id="PRU00473"/>
    </source>
</evidence>
<dbReference type="InterPro" id="IPR006665">
    <property type="entry name" value="OmpA-like"/>
</dbReference>
<organism evidence="6 7">
    <name type="scientific">Candidatus Abyssobacteria bacterium SURF_17</name>
    <dbReference type="NCBI Taxonomy" id="2093361"/>
    <lineage>
        <taxon>Bacteria</taxon>
        <taxon>Pseudomonadati</taxon>
        <taxon>Candidatus Hydrogenedentota</taxon>
        <taxon>Candidatus Abyssobacteria</taxon>
    </lineage>
</organism>
<dbReference type="AlphaFoldDB" id="A0A419EPZ8"/>
<dbReference type="PRINTS" id="PR01023">
    <property type="entry name" value="NAFLGMOTY"/>
</dbReference>
<dbReference type="GO" id="GO:0009279">
    <property type="term" value="C:cell outer membrane"/>
    <property type="evidence" value="ECO:0007669"/>
    <property type="project" value="UniProtKB-SubCell"/>
</dbReference>
<sequence length="188" mass="20207">MLDVTDDGASKPLASSDTEAGKALNRRVAFTIIPSGQSLEPETLVQPPAPEPGPNVRIVEKVVEKEVATPKLVVADYFIFPNILFEFDKADLTPEGLQNTARAAEALKVIEGVRKVIVAGNCDSRGSDAYNDELSLRRAETVKNELVKDGLDASMLQAVGNGKRKPIASNDTPPGMAANRRVAFEVQH</sequence>
<evidence type="ECO:0000259" key="5">
    <source>
        <dbReference type="PROSITE" id="PS51123"/>
    </source>
</evidence>
<dbReference type="InterPro" id="IPR050330">
    <property type="entry name" value="Bact_OuterMem_StrucFunc"/>
</dbReference>
<comment type="subcellular location">
    <subcellularLocation>
        <location evidence="1">Cell outer membrane</location>
    </subcellularLocation>
</comment>
<dbReference type="Pfam" id="PF00691">
    <property type="entry name" value="OmpA"/>
    <property type="match status" value="1"/>
</dbReference>
<dbReference type="PRINTS" id="PR01021">
    <property type="entry name" value="OMPADOMAIN"/>
</dbReference>
<comment type="caution">
    <text evidence="6">The sequence shown here is derived from an EMBL/GenBank/DDBJ whole genome shotgun (WGS) entry which is preliminary data.</text>
</comment>
<dbReference type="Proteomes" id="UP000285961">
    <property type="component" value="Unassembled WGS sequence"/>
</dbReference>
<dbReference type="InterPro" id="IPR036737">
    <property type="entry name" value="OmpA-like_sf"/>
</dbReference>
<keyword evidence="3" id="KW-0998">Cell outer membrane</keyword>
<dbReference type="SUPFAM" id="SSF103088">
    <property type="entry name" value="OmpA-like"/>
    <property type="match status" value="2"/>
</dbReference>
<name>A0A419EPZ8_9BACT</name>
<evidence type="ECO:0000313" key="7">
    <source>
        <dbReference type="Proteomes" id="UP000285961"/>
    </source>
</evidence>
<feature type="domain" description="OmpA-like" evidence="5">
    <location>
        <begin position="1"/>
        <end position="36"/>
    </location>
</feature>
<evidence type="ECO:0000256" key="2">
    <source>
        <dbReference type="ARBA" id="ARBA00023136"/>
    </source>
</evidence>
<dbReference type="PANTHER" id="PTHR30329">
    <property type="entry name" value="STATOR ELEMENT OF FLAGELLAR MOTOR COMPLEX"/>
    <property type="match status" value="1"/>
</dbReference>
<dbReference type="InterPro" id="IPR006664">
    <property type="entry name" value="OMP_bac"/>
</dbReference>
<dbReference type="CDD" id="cd07185">
    <property type="entry name" value="OmpA_C-like"/>
    <property type="match status" value="1"/>
</dbReference>
<dbReference type="Gene3D" id="3.30.1330.60">
    <property type="entry name" value="OmpA-like domain"/>
    <property type="match status" value="1"/>
</dbReference>
<accession>A0A419EPZ8</accession>
<protein>
    <recommendedName>
        <fullName evidence="5">OmpA-like domain-containing protein</fullName>
    </recommendedName>
</protein>
<keyword evidence="2 4" id="KW-0472">Membrane</keyword>
<proteinExistence type="predicted"/>
<dbReference type="PANTHER" id="PTHR30329:SF21">
    <property type="entry name" value="LIPOPROTEIN YIAD-RELATED"/>
    <property type="match status" value="1"/>
</dbReference>
<gene>
    <name evidence="6" type="ORF">C4532_17980</name>
</gene>
<reference evidence="6 7" key="1">
    <citation type="journal article" date="2017" name="ISME J.">
        <title>Energy and carbon metabolisms in a deep terrestrial subsurface fluid microbial community.</title>
        <authorList>
            <person name="Momper L."/>
            <person name="Jungbluth S.P."/>
            <person name="Lee M.D."/>
            <person name="Amend J.P."/>
        </authorList>
    </citation>
    <scope>NUCLEOTIDE SEQUENCE [LARGE SCALE GENOMIC DNA]</scope>
    <source>
        <strain evidence="6">SURF_17</strain>
    </source>
</reference>
<evidence type="ECO:0000256" key="3">
    <source>
        <dbReference type="ARBA" id="ARBA00023237"/>
    </source>
</evidence>
<feature type="domain" description="OmpA-like" evidence="5">
    <location>
        <begin position="74"/>
        <end position="188"/>
    </location>
</feature>
<dbReference type="PROSITE" id="PS51123">
    <property type="entry name" value="OMPA_2"/>
    <property type="match status" value="2"/>
</dbReference>
<evidence type="ECO:0000256" key="1">
    <source>
        <dbReference type="ARBA" id="ARBA00004442"/>
    </source>
</evidence>